<evidence type="ECO:0000313" key="2">
    <source>
        <dbReference type="EMBL" id="PNT68334.1"/>
    </source>
</evidence>
<dbReference type="Proteomes" id="UP000008810">
    <property type="component" value="Chromosome 3"/>
</dbReference>
<sequence length="82" mass="8653">MLLRLDKLTSATGEERPGDTAKLPKSCLAIETLDAHRAARLCRLPCCTSPLLPPRGGVQVATAFTAAATSCRRVAVESGTQM</sequence>
<feature type="compositionally biased region" description="Basic and acidic residues" evidence="1">
    <location>
        <begin position="1"/>
        <end position="19"/>
    </location>
</feature>
<dbReference type="EnsemblPlants" id="PNT68334">
    <property type="protein sequence ID" value="PNT68334"/>
    <property type="gene ID" value="BRADI_3g39045v3"/>
</dbReference>
<reference evidence="3" key="3">
    <citation type="submission" date="2018-08" db="UniProtKB">
        <authorList>
            <consortium name="EnsemblPlants"/>
        </authorList>
    </citation>
    <scope>IDENTIFICATION</scope>
    <source>
        <strain evidence="3">cv. Bd21</strain>
    </source>
</reference>
<dbReference type="InParanoid" id="A0A2K2D220"/>
<reference evidence="2 3" key="1">
    <citation type="journal article" date="2010" name="Nature">
        <title>Genome sequencing and analysis of the model grass Brachypodium distachyon.</title>
        <authorList>
            <consortium name="International Brachypodium Initiative"/>
        </authorList>
    </citation>
    <scope>NUCLEOTIDE SEQUENCE [LARGE SCALE GENOMIC DNA]</scope>
    <source>
        <strain evidence="2 3">Bd21</strain>
    </source>
</reference>
<evidence type="ECO:0000313" key="3">
    <source>
        <dbReference type="EnsemblPlants" id="PNT68334"/>
    </source>
</evidence>
<feature type="region of interest" description="Disordered" evidence="1">
    <location>
        <begin position="1"/>
        <end position="21"/>
    </location>
</feature>
<proteinExistence type="predicted"/>
<reference evidence="2" key="2">
    <citation type="submission" date="2017-06" db="EMBL/GenBank/DDBJ databases">
        <title>WGS assembly of Brachypodium distachyon.</title>
        <authorList>
            <consortium name="The International Brachypodium Initiative"/>
            <person name="Lucas S."/>
            <person name="Harmon-Smith M."/>
            <person name="Lail K."/>
            <person name="Tice H."/>
            <person name="Grimwood J."/>
            <person name="Bruce D."/>
            <person name="Barry K."/>
            <person name="Shu S."/>
            <person name="Lindquist E."/>
            <person name="Wang M."/>
            <person name="Pitluck S."/>
            <person name="Vogel J.P."/>
            <person name="Garvin D.F."/>
            <person name="Mockler T.C."/>
            <person name="Schmutz J."/>
            <person name="Rokhsar D."/>
            <person name="Bevan M.W."/>
        </authorList>
    </citation>
    <scope>NUCLEOTIDE SEQUENCE</scope>
    <source>
        <strain evidence="2">Bd21</strain>
    </source>
</reference>
<dbReference type="AlphaFoldDB" id="A0A2K2D220"/>
<protein>
    <submittedName>
        <fullName evidence="2 3">Uncharacterized protein</fullName>
    </submittedName>
</protein>
<evidence type="ECO:0000313" key="4">
    <source>
        <dbReference type="Proteomes" id="UP000008810"/>
    </source>
</evidence>
<evidence type="ECO:0000256" key="1">
    <source>
        <dbReference type="SAM" id="MobiDB-lite"/>
    </source>
</evidence>
<accession>A0A2K2D220</accession>
<keyword evidence="4" id="KW-1185">Reference proteome</keyword>
<gene>
    <name evidence="2" type="ORF">BRADI_3g39045v3</name>
</gene>
<dbReference type="EMBL" id="CM000882">
    <property type="protein sequence ID" value="PNT68334.1"/>
    <property type="molecule type" value="Genomic_DNA"/>
</dbReference>
<organism evidence="2">
    <name type="scientific">Brachypodium distachyon</name>
    <name type="common">Purple false brome</name>
    <name type="synonym">Trachynia distachya</name>
    <dbReference type="NCBI Taxonomy" id="15368"/>
    <lineage>
        <taxon>Eukaryota</taxon>
        <taxon>Viridiplantae</taxon>
        <taxon>Streptophyta</taxon>
        <taxon>Embryophyta</taxon>
        <taxon>Tracheophyta</taxon>
        <taxon>Spermatophyta</taxon>
        <taxon>Magnoliopsida</taxon>
        <taxon>Liliopsida</taxon>
        <taxon>Poales</taxon>
        <taxon>Poaceae</taxon>
        <taxon>BOP clade</taxon>
        <taxon>Pooideae</taxon>
        <taxon>Stipodae</taxon>
        <taxon>Brachypodieae</taxon>
        <taxon>Brachypodium</taxon>
    </lineage>
</organism>
<name>A0A2K2D220_BRADI</name>
<dbReference type="Gramene" id="PNT68334">
    <property type="protein sequence ID" value="PNT68334"/>
    <property type="gene ID" value="BRADI_3g39045v3"/>
</dbReference>